<dbReference type="EMBL" id="JQAT01000001">
    <property type="protein sequence ID" value="KRN29211.1"/>
    <property type="molecule type" value="Genomic_DNA"/>
</dbReference>
<proteinExistence type="predicted"/>
<evidence type="ECO:0000313" key="2">
    <source>
        <dbReference type="EMBL" id="KRN29211.1"/>
    </source>
</evidence>
<evidence type="ECO:0000313" key="4">
    <source>
        <dbReference type="Proteomes" id="UP000051645"/>
    </source>
</evidence>
<gene>
    <name evidence="2" type="ORF">IV38_GL000091</name>
    <name evidence="3" type="ORF">IV40_GL001427</name>
</gene>
<dbReference type="Proteomes" id="UP000051645">
    <property type="component" value="Unassembled WGS sequence"/>
</dbReference>
<protein>
    <submittedName>
        <fullName evidence="3">Uncharacterized protein</fullName>
    </submittedName>
</protein>
<dbReference type="AlphaFoldDB" id="A0A0R2G1E7"/>
<dbReference type="Proteomes" id="UP000051751">
    <property type="component" value="Unassembled WGS sequence"/>
</dbReference>
<evidence type="ECO:0000313" key="5">
    <source>
        <dbReference type="Proteomes" id="UP000051751"/>
    </source>
</evidence>
<sequence>MGLVEYSYDQMLEHEATRDLSSVEEPEEQERNQSENIGDWKGYEINFDNVYYQTSDNGDLIASNYEQDGFWINPLEYLIEKRGACEAYTPDGKKVYACLSKSGKLIVFTNRESEEALREICGYEQLGREELEELDDEANGGEE</sequence>
<accession>A0A0R2G1E7</accession>
<evidence type="ECO:0000256" key="1">
    <source>
        <dbReference type="SAM" id="MobiDB-lite"/>
    </source>
</evidence>
<reference evidence="4 5" key="1">
    <citation type="journal article" date="2015" name="Genome Announc.">
        <title>Expanding the biotechnology potential of lactobacilli through comparative genomics of 213 strains and associated genera.</title>
        <authorList>
            <person name="Sun Z."/>
            <person name="Harris H.M."/>
            <person name="McCann A."/>
            <person name="Guo C."/>
            <person name="Argimon S."/>
            <person name="Zhang W."/>
            <person name="Yang X."/>
            <person name="Jeffery I.B."/>
            <person name="Cooney J.C."/>
            <person name="Kagawa T.F."/>
            <person name="Liu W."/>
            <person name="Song Y."/>
            <person name="Salvetti E."/>
            <person name="Wrobel A."/>
            <person name="Rasinkangas P."/>
            <person name="Parkhill J."/>
            <person name="Rea M.C."/>
            <person name="O'Sullivan O."/>
            <person name="Ritari J."/>
            <person name="Douillard F.P."/>
            <person name="Paul Ross R."/>
            <person name="Yang R."/>
            <person name="Briner A.E."/>
            <person name="Felis G.E."/>
            <person name="de Vos W.M."/>
            <person name="Barrangou R."/>
            <person name="Klaenhammer T.R."/>
            <person name="Caufield P.W."/>
            <person name="Cui Y."/>
            <person name="Zhang H."/>
            <person name="O'Toole P.W."/>
        </authorList>
    </citation>
    <scope>NUCLEOTIDE SEQUENCE [LARGE SCALE GENOMIC DNA]</scope>
    <source>
        <strain evidence="2 5">ATCC BAA-66</strain>
        <strain evidence="3 4">DSM 13344</strain>
    </source>
</reference>
<keyword evidence="4" id="KW-1185">Reference proteome</keyword>
<dbReference type="PATRIC" id="fig|81857.3.peg.91"/>
<dbReference type="EMBL" id="JQAZ01000004">
    <property type="protein sequence ID" value="KRN31431.1"/>
    <property type="molecule type" value="Genomic_DNA"/>
</dbReference>
<evidence type="ECO:0000313" key="3">
    <source>
        <dbReference type="EMBL" id="KRN31431.1"/>
    </source>
</evidence>
<dbReference type="STRING" id="81857.IV38_GL000091"/>
<organism evidence="3 4">
    <name type="scientific">Lactobacillus selangorensis</name>
    <dbReference type="NCBI Taxonomy" id="81857"/>
    <lineage>
        <taxon>Bacteria</taxon>
        <taxon>Bacillati</taxon>
        <taxon>Bacillota</taxon>
        <taxon>Bacilli</taxon>
        <taxon>Lactobacillales</taxon>
        <taxon>Lactobacillaceae</taxon>
        <taxon>Lactobacillus</taxon>
    </lineage>
</organism>
<comment type="caution">
    <text evidence="3">The sequence shown here is derived from an EMBL/GenBank/DDBJ whole genome shotgun (WGS) entry which is preliminary data.</text>
</comment>
<feature type="region of interest" description="Disordered" evidence="1">
    <location>
        <begin position="12"/>
        <end position="38"/>
    </location>
</feature>
<name>A0A0R2G1E7_9LACO</name>
<dbReference type="RefSeq" id="WP_057769729.1">
    <property type="nucleotide sequence ID" value="NZ_JQAT01000001.1"/>
</dbReference>